<dbReference type="InterPro" id="IPR029045">
    <property type="entry name" value="ClpP/crotonase-like_dom_sf"/>
</dbReference>
<organism evidence="3">
    <name type="scientific">uncultured Caudovirales phage</name>
    <dbReference type="NCBI Taxonomy" id="2100421"/>
    <lineage>
        <taxon>Viruses</taxon>
        <taxon>Duplodnaviria</taxon>
        <taxon>Heunggongvirae</taxon>
        <taxon>Uroviricota</taxon>
        <taxon>Caudoviricetes</taxon>
        <taxon>Peduoviridae</taxon>
        <taxon>Maltschvirus</taxon>
        <taxon>Maltschvirus maltsch</taxon>
    </lineage>
</organism>
<dbReference type="GO" id="GO:0051117">
    <property type="term" value="F:ATPase binding"/>
    <property type="evidence" value="ECO:0007669"/>
    <property type="project" value="TreeGrafter"/>
</dbReference>
<evidence type="ECO:0000313" key="3">
    <source>
        <dbReference type="EMBL" id="CAB4191918.1"/>
    </source>
</evidence>
<sequence length="380" mass="41509">MSTKFRFIQNYSSDQATILLYDDIGRNPMDGSGIDGNQFAQELNYLSDIVQPAKINCRINSVGGSVIDGMSIFASILNAKVPVYTFIDGVAASIAAVIALSGKEVVCADYGRLMIHNASMPGETMDVAAQTALASINTALCTMIANRCGQTMDEVATAMTNETWYTAEEAMANGLVDSIATTKKQFSVPAKATATELRHIYNQYLQPKMNMKNITNALNLQNEATEVEIESAIELLKKQVEEANAKIIELEAEKIVLTEKVEAIDAEKTSQEETAAIEIVNAAILCGKITNEQRESFINKAKQDYNFIKETIDAMPIPAKKISVAANVGSTTNNAGAERANWTIRDWEKKDPNGLTALKVTNNDEFVRMFKAGYGIEPKF</sequence>
<accession>A0A6J5RE05</accession>
<dbReference type="PANTHER" id="PTHR10381">
    <property type="entry name" value="ATP-DEPENDENT CLP PROTEASE PROTEOLYTIC SUBUNIT"/>
    <property type="match status" value="1"/>
</dbReference>
<gene>
    <name evidence="3" type="ORF">UFOVP1230_44</name>
</gene>
<comment type="similarity">
    <text evidence="1">Belongs to the peptidase S14 family.</text>
</comment>
<dbReference type="PANTHER" id="PTHR10381:SF11">
    <property type="entry name" value="ATP-DEPENDENT CLP PROTEASE PROTEOLYTIC SUBUNIT, MITOCHONDRIAL"/>
    <property type="match status" value="1"/>
</dbReference>
<name>A0A6J5RE05_9CAUD</name>
<dbReference type="InterPro" id="IPR001907">
    <property type="entry name" value="ClpP"/>
</dbReference>
<keyword evidence="2" id="KW-0175">Coiled coil</keyword>
<proteinExistence type="inferred from homology"/>
<evidence type="ECO:0000256" key="1">
    <source>
        <dbReference type="ARBA" id="ARBA00007039"/>
    </source>
</evidence>
<dbReference type="SUPFAM" id="SSF52096">
    <property type="entry name" value="ClpP/crotonase"/>
    <property type="match status" value="1"/>
</dbReference>
<dbReference type="Gene3D" id="3.90.226.10">
    <property type="entry name" value="2-enoyl-CoA Hydratase, Chain A, domain 1"/>
    <property type="match status" value="1"/>
</dbReference>
<evidence type="ECO:0000256" key="2">
    <source>
        <dbReference type="SAM" id="Coils"/>
    </source>
</evidence>
<protein>
    <submittedName>
        <fullName evidence="3">S14_ClpP_1 domain containing protein</fullName>
    </submittedName>
</protein>
<dbReference type="GO" id="GO:0006515">
    <property type="term" value="P:protein quality control for misfolded or incompletely synthesized proteins"/>
    <property type="evidence" value="ECO:0007669"/>
    <property type="project" value="TreeGrafter"/>
</dbReference>
<dbReference type="CDD" id="cd07016">
    <property type="entry name" value="S14_ClpP_1"/>
    <property type="match status" value="1"/>
</dbReference>
<dbReference type="Pfam" id="PF00574">
    <property type="entry name" value="CLP_protease"/>
    <property type="match status" value="1"/>
</dbReference>
<dbReference type="EMBL" id="LR797179">
    <property type="protein sequence ID" value="CAB4191918.1"/>
    <property type="molecule type" value="Genomic_DNA"/>
</dbReference>
<dbReference type="InterPro" id="IPR023562">
    <property type="entry name" value="ClpP/TepA"/>
</dbReference>
<dbReference type="PRINTS" id="PR00127">
    <property type="entry name" value="CLPPROTEASEP"/>
</dbReference>
<dbReference type="GO" id="GO:0009368">
    <property type="term" value="C:endopeptidase Clp complex"/>
    <property type="evidence" value="ECO:0007669"/>
    <property type="project" value="TreeGrafter"/>
</dbReference>
<reference evidence="3" key="1">
    <citation type="submission" date="2020-05" db="EMBL/GenBank/DDBJ databases">
        <authorList>
            <person name="Chiriac C."/>
            <person name="Salcher M."/>
            <person name="Ghai R."/>
            <person name="Kavagutti S V."/>
        </authorList>
    </citation>
    <scope>NUCLEOTIDE SEQUENCE</scope>
</reference>
<dbReference type="GO" id="GO:0004176">
    <property type="term" value="F:ATP-dependent peptidase activity"/>
    <property type="evidence" value="ECO:0007669"/>
    <property type="project" value="InterPro"/>
</dbReference>
<dbReference type="GO" id="GO:0004252">
    <property type="term" value="F:serine-type endopeptidase activity"/>
    <property type="evidence" value="ECO:0007669"/>
    <property type="project" value="InterPro"/>
</dbReference>
<feature type="coiled-coil region" evidence="2">
    <location>
        <begin position="222"/>
        <end position="267"/>
    </location>
</feature>